<dbReference type="Pfam" id="PF13649">
    <property type="entry name" value="Methyltransf_25"/>
    <property type="match status" value="1"/>
</dbReference>
<evidence type="ECO:0000313" key="3">
    <source>
        <dbReference type="EMBL" id="UNK45091.1"/>
    </source>
</evidence>
<keyword evidence="3" id="KW-0808">Transferase</keyword>
<reference evidence="3 4" key="1">
    <citation type="submission" date="2022-03" db="EMBL/GenBank/DDBJ databases">
        <title>Isotopic signatures of nitrous oxide derived from detoxification processes.</title>
        <authorList>
            <person name="Behrendt U."/>
            <person name="Buchen C."/>
            <person name="Well R."/>
            <person name="Ulrich A."/>
            <person name="Rohe L."/>
            <person name="Kolb S."/>
            <person name="Schloter M."/>
            <person name="Horn M.A."/>
            <person name="Augustin J."/>
        </authorList>
    </citation>
    <scope>NUCLEOTIDE SEQUENCE [LARGE SCALE GENOMIC DNA]</scope>
    <source>
        <strain evidence="3 4">S4-C24</strain>
    </source>
</reference>
<evidence type="ECO:0000259" key="2">
    <source>
        <dbReference type="Pfam" id="PF13649"/>
    </source>
</evidence>
<feature type="domain" description="Methyltransferase" evidence="2">
    <location>
        <begin position="47"/>
        <end position="134"/>
    </location>
</feature>
<dbReference type="GO" id="GO:0032259">
    <property type="term" value="P:methylation"/>
    <property type="evidence" value="ECO:0007669"/>
    <property type="project" value="UniProtKB-KW"/>
</dbReference>
<organism evidence="3 4">
    <name type="scientific">Arthrobacter sulfonylureivorans</name>
    <dbReference type="NCBI Taxonomy" id="2486855"/>
    <lineage>
        <taxon>Bacteria</taxon>
        <taxon>Bacillati</taxon>
        <taxon>Actinomycetota</taxon>
        <taxon>Actinomycetes</taxon>
        <taxon>Micrococcales</taxon>
        <taxon>Micrococcaceae</taxon>
        <taxon>Arthrobacter</taxon>
    </lineage>
</organism>
<sequence length="203" mass="22509">MGNHEPELKAFYDRQAPARDRRPRDPKRDGARQAFIGSLVAAHRHSVLDIGCGTGADGLAFKAAGIHYTGIDLSEENVRITRAKNLDAVVGSVRELPFASGTFSAGWTMSTLLHIPDRDLPDVLAETMRVLAEGAPLAVGLWSGDDEEVIVVDDEIQQNRFFSRRHDETVRRLFGEHGLVSGFTTWDRPGTGRHYQFFIVTKP</sequence>
<gene>
    <name evidence="3" type="ORF">MNQ99_14250</name>
</gene>
<dbReference type="EMBL" id="CP093326">
    <property type="protein sequence ID" value="UNK45091.1"/>
    <property type="molecule type" value="Genomic_DNA"/>
</dbReference>
<dbReference type="GO" id="GO:0008168">
    <property type="term" value="F:methyltransferase activity"/>
    <property type="evidence" value="ECO:0007669"/>
    <property type="project" value="UniProtKB-KW"/>
</dbReference>
<dbReference type="SUPFAM" id="SSF53335">
    <property type="entry name" value="S-adenosyl-L-methionine-dependent methyltransferases"/>
    <property type="match status" value="1"/>
</dbReference>
<dbReference type="Gene3D" id="3.40.50.150">
    <property type="entry name" value="Vaccinia Virus protein VP39"/>
    <property type="match status" value="1"/>
</dbReference>
<feature type="region of interest" description="Disordered" evidence="1">
    <location>
        <begin position="1"/>
        <end position="30"/>
    </location>
</feature>
<dbReference type="RefSeq" id="WP_241913375.1">
    <property type="nucleotide sequence ID" value="NZ_CP093326.1"/>
</dbReference>
<dbReference type="InterPro" id="IPR041698">
    <property type="entry name" value="Methyltransf_25"/>
</dbReference>
<dbReference type="PANTHER" id="PTHR43591">
    <property type="entry name" value="METHYLTRANSFERASE"/>
    <property type="match status" value="1"/>
</dbReference>
<evidence type="ECO:0000313" key="4">
    <source>
        <dbReference type="Proteomes" id="UP000829069"/>
    </source>
</evidence>
<keyword evidence="3" id="KW-0489">Methyltransferase</keyword>
<dbReference type="Proteomes" id="UP000829069">
    <property type="component" value="Chromosome"/>
</dbReference>
<dbReference type="PANTHER" id="PTHR43591:SF24">
    <property type="entry name" value="2-METHOXY-6-POLYPRENYL-1,4-BENZOQUINOL METHYLASE, MITOCHONDRIAL"/>
    <property type="match status" value="1"/>
</dbReference>
<name>A0ABY3W9V4_9MICC</name>
<accession>A0ABY3W9V4</accession>
<protein>
    <submittedName>
        <fullName evidence="3">Class I SAM-dependent methyltransferase</fullName>
    </submittedName>
</protein>
<dbReference type="InterPro" id="IPR029063">
    <property type="entry name" value="SAM-dependent_MTases_sf"/>
</dbReference>
<dbReference type="CDD" id="cd02440">
    <property type="entry name" value="AdoMet_MTases"/>
    <property type="match status" value="1"/>
</dbReference>
<keyword evidence="4" id="KW-1185">Reference proteome</keyword>
<evidence type="ECO:0000256" key="1">
    <source>
        <dbReference type="SAM" id="MobiDB-lite"/>
    </source>
</evidence>
<proteinExistence type="predicted"/>